<name>A0ABT6XV52_ALISE</name>
<protein>
    <recommendedName>
        <fullName evidence="4">YtxH domain-containing protein</fullName>
    </recommendedName>
</protein>
<feature type="transmembrane region" description="Helical" evidence="1">
    <location>
        <begin position="17"/>
        <end position="36"/>
    </location>
</feature>
<evidence type="ECO:0000256" key="1">
    <source>
        <dbReference type="SAM" id="Phobius"/>
    </source>
</evidence>
<evidence type="ECO:0008006" key="4">
    <source>
        <dbReference type="Google" id="ProtNLM"/>
    </source>
</evidence>
<keyword evidence="1" id="KW-1133">Transmembrane helix</keyword>
<dbReference type="Proteomes" id="UP001529245">
    <property type="component" value="Unassembled WGS sequence"/>
</dbReference>
<reference evidence="2 3" key="1">
    <citation type="submission" date="2023-04" db="EMBL/GenBank/DDBJ databases">
        <title>A. sendaiensis sub sp. chiapanensis a novel subspecie with specific adaptation in bacterial cell wall isolated from an active volcano.</title>
        <authorList>
            <person name="Alvarez Gutierrez P.E."/>
            <person name="Ortiz Cortes L.Y."/>
        </authorList>
    </citation>
    <scope>NUCLEOTIDE SEQUENCE [LARGE SCALE GENOMIC DNA]</scope>
    <source>
        <strain evidence="2 3">PA2</strain>
    </source>
</reference>
<proteinExistence type="predicted"/>
<evidence type="ECO:0000313" key="3">
    <source>
        <dbReference type="Proteomes" id="UP001529245"/>
    </source>
</evidence>
<dbReference type="RefSeq" id="WP_283202561.1">
    <property type="nucleotide sequence ID" value="NZ_JASGCB010000002.1"/>
</dbReference>
<keyword evidence="1" id="KW-0812">Transmembrane</keyword>
<comment type="caution">
    <text evidence="2">The sequence shown here is derived from an EMBL/GenBank/DDBJ whole genome shotgun (WGS) entry which is preliminary data.</text>
</comment>
<keyword evidence="3" id="KW-1185">Reference proteome</keyword>
<accession>A0ABT6XV52</accession>
<organism evidence="2 3">
    <name type="scientific">Alicyclobacillus sendaiensis PA2</name>
    <dbReference type="NCBI Taxonomy" id="3029425"/>
    <lineage>
        <taxon>Bacteria</taxon>
        <taxon>Bacillati</taxon>
        <taxon>Bacillota</taxon>
        <taxon>Bacilli</taxon>
        <taxon>Bacillales</taxon>
        <taxon>Alicyclobacillaceae</taxon>
        <taxon>Alicyclobacillus</taxon>
    </lineage>
</organism>
<gene>
    <name evidence="2" type="ORF">QID03_02050</name>
</gene>
<dbReference type="EMBL" id="JASGCB010000002">
    <property type="protein sequence ID" value="MDI9258966.1"/>
    <property type="molecule type" value="Genomic_DNA"/>
</dbReference>
<evidence type="ECO:0000313" key="2">
    <source>
        <dbReference type="EMBL" id="MDI9258966.1"/>
    </source>
</evidence>
<keyword evidence="1" id="KW-0472">Membrane</keyword>
<sequence>MSRRHRAFGVRREENRWGWPVIGGISVGLGATLLCIPQSRDALFNSIERLFTRTQNHGAEQRPSASRSPYGP</sequence>